<name>A0AAD9E6Q7_9PEZI</name>
<comment type="caution">
    <text evidence="1">The sequence shown here is derived from an EMBL/GenBank/DDBJ whole genome shotgun (WGS) entry which is preliminary data.</text>
</comment>
<dbReference type="EMBL" id="JAQOWY010001400">
    <property type="protein sequence ID" value="KAK1837375.1"/>
    <property type="molecule type" value="Genomic_DNA"/>
</dbReference>
<dbReference type="Proteomes" id="UP001243330">
    <property type="component" value="Unassembled WGS sequence"/>
</dbReference>
<evidence type="ECO:0000313" key="1">
    <source>
        <dbReference type="EMBL" id="KAK1837375.1"/>
    </source>
</evidence>
<sequence>MRRERLGELVVLTKKLNNKRLPPQEMEKLGRDEVWFEEGEGQMRWLYVPEIEQRVEKWVKGKME</sequence>
<protein>
    <submittedName>
        <fullName evidence="1">Kynurenine 3-monooxygenase</fullName>
    </submittedName>
</protein>
<dbReference type="AlphaFoldDB" id="A0AAD9E6Q7"/>
<evidence type="ECO:0000313" key="2">
    <source>
        <dbReference type="Proteomes" id="UP001243330"/>
    </source>
</evidence>
<proteinExistence type="predicted"/>
<gene>
    <name evidence="1" type="ORF">CCHR01_20004</name>
</gene>
<keyword evidence="2" id="KW-1185">Reference proteome</keyword>
<organism evidence="1 2">
    <name type="scientific">Colletotrichum chrysophilum</name>
    <dbReference type="NCBI Taxonomy" id="1836956"/>
    <lineage>
        <taxon>Eukaryota</taxon>
        <taxon>Fungi</taxon>
        <taxon>Dikarya</taxon>
        <taxon>Ascomycota</taxon>
        <taxon>Pezizomycotina</taxon>
        <taxon>Sordariomycetes</taxon>
        <taxon>Hypocreomycetidae</taxon>
        <taxon>Glomerellales</taxon>
        <taxon>Glomerellaceae</taxon>
        <taxon>Colletotrichum</taxon>
        <taxon>Colletotrichum gloeosporioides species complex</taxon>
    </lineage>
</organism>
<reference evidence="1" key="1">
    <citation type="submission" date="2023-01" db="EMBL/GenBank/DDBJ databases">
        <title>Colletotrichum chrysophilum M932 genome sequence.</title>
        <authorList>
            <person name="Baroncelli R."/>
        </authorList>
    </citation>
    <scope>NUCLEOTIDE SEQUENCE</scope>
    <source>
        <strain evidence="1">M932</strain>
    </source>
</reference>
<accession>A0AAD9E6Q7</accession>